<comment type="cofactor">
    <cofactor evidence="1 6">
        <name>pyridoxal 5'-phosphate</name>
        <dbReference type="ChEBI" id="CHEBI:597326"/>
    </cofactor>
</comment>
<dbReference type="GO" id="GO:0006535">
    <property type="term" value="P:cysteine biosynthetic process from serine"/>
    <property type="evidence" value="ECO:0007669"/>
    <property type="project" value="TreeGrafter"/>
</dbReference>
<proteinExistence type="inferred from homology"/>
<keyword evidence="7" id="KW-0456">Lyase</keyword>
<dbReference type="EMBL" id="FNUV01000002">
    <property type="protein sequence ID" value="SEF62467.1"/>
    <property type="molecule type" value="Genomic_DNA"/>
</dbReference>
<feature type="modified residue" description="N6-(pyridoxal phosphate)lysine" evidence="5">
    <location>
        <position position="204"/>
    </location>
</feature>
<dbReference type="AlphaFoldDB" id="A0A1H5TKC7"/>
<dbReference type="InterPro" id="IPR015422">
    <property type="entry name" value="PyrdxlP-dep_Trfase_small"/>
</dbReference>
<dbReference type="GO" id="GO:0016829">
    <property type="term" value="F:lyase activity"/>
    <property type="evidence" value="ECO:0007669"/>
    <property type="project" value="UniProtKB-KW"/>
</dbReference>
<protein>
    <submittedName>
        <fullName evidence="7">O-acetylhomoserine (Thiol)-lyase</fullName>
    </submittedName>
</protein>
<keyword evidence="4 5" id="KW-0663">Pyridoxal phosphate</keyword>
<dbReference type="InterPro" id="IPR015421">
    <property type="entry name" value="PyrdxlP-dep_Trfase_major"/>
</dbReference>
<dbReference type="RefSeq" id="WP_036914078.1">
    <property type="nucleotide sequence ID" value="NZ_FNUV01000002.1"/>
</dbReference>
<dbReference type="GO" id="GO:0030170">
    <property type="term" value="F:pyridoxal phosphate binding"/>
    <property type="evidence" value="ECO:0007669"/>
    <property type="project" value="InterPro"/>
</dbReference>
<evidence type="ECO:0000256" key="3">
    <source>
        <dbReference type="ARBA" id="ARBA00022679"/>
    </source>
</evidence>
<reference evidence="7 8" key="1">
    <citation type="submission" date="2016-10" db="EMBL/GenBank/DDBJ databases">
        <authorList>
            <person name="de Groot N.N."/>
        </authorList>
    </citation>
    <scope>NUCLEOTIDE SEQUENCE [LARGE SCALE GENOMIC DNA]</scope>
    <source>
        <strain evidence="7 8">AR32</strain>
    </source>
</reference>
<dbReference type="PIRSF" id="PIRSF001434">
    <property type="entry name" value="CGS"/>
    <property type="match status" value="1"/>
</dbReference>
<dbReference type="GO" id="GO:0019346">
    <property type="term" value="P:transsulfuration"/>
    <property type="evidence" value="ECO:0007669"/>
    <property type="project" value="InterPro"/>
</dbReference>
<dbReference type="Gene3D" id="3.40.640.10">
    <property type="entry name" value="Type I PLP-dependent aspartate aminotransferase-like (Major domain)"/>
    <property type="match status" value="1"/>
</dbReference>
<evidence type="ECO:0000256" key="1">
    <source>
        <dbReference type="ARBA" id="ARBA00001933"/>
    </source>
</evidence>
<gene>
    <name evidence="7" type="ORF">SAMN05216354_1077</name>
</gene>
<dbReference type="PANTHER" id="PTHR43797:SF2">
    <property type="entry name" value="HOMOCYSTEINE_CYSTEINE SYNTHASE"/>
    <property type="match status" value="1"/>
</dbReference>
<accession>A0A1H5TKC7</accession>
<organism evidence="7 8">
    <name type="scientific">Xylanibacter ruminicola</name>
    <name type="common">Prevotella ruminicola</name>
    <dbReference type="NCBI Taxonomy" id="839"/>
    <lineage>
        <taxon>Bacteria</taxon>
        <taxon>Pseudomonadati</taxon>
        <taxon>Bacteroidota</taxon>
        <taxon>Bacteroidia</taxon>
        <taxon>Bacteroidales</taxon>
        <taxon>Prevotellaceae</taxon>
        <taxon>Xylanibacter</taxon>
    </lineage>
</organism>
<dbReference type="SUPFAM" id="SSF53383">
    <property type="entry name" value="PLP-dependent transferases"/>
    <property type="match status" value="1"/>
</dbReference>
<evidence type="ECO:0000313" key="8">
    <source>
        <dbReference type="Proteomes" id="UP000236735"/>
    </source>
</evidence>
<dbReference type="InterPro" id="IPR015424">
    <property type="entry name" value="PyrdxlP-dep_Trfase"/>
</dbReference>
<sequence>MQYETKILTTKYQKPDAYGALSMPVYYTAAFEFESAKAMGDAFCGRSMAPSYARIANPTTTYLEERVRQLTGGTSVTALNTGMAAIHYALTAVSAAGLNIVASKHLFGNSVSLIRDTLGGFGVEARFADFTKPEEVETLIDENTCALFFEIITNPQLFVADIRKLSNIAHKAGVPLIADTTIVPFSVFHAVDFGVDIEVVSSTKYISGGGTGLGGLLIDYGQFDWSLSPSPTLQARTKRVGKKMAFTARVKTELVTNLGALMTPQVAYMETLGLDTLDIRFRRQSDTTLWLARQCQELPEIKRVNYTGLEDNSFYELSRQQFGPLPGAVFTIDLASKEAAFAFIDKLQIIRRATNLFDRKSLAIHPASTIFGLFSAEQCAEMSVPDTTVRLSIGLENGEDLLEDIKQSLR</sequence>
<evidence type="ECO:0000256" key="4">
    <source>
        <dbReference type="ARBA" id="ARBA00022898"/>
    </source>
</evidence>
<dbReference type="GO" id="GO:0003961">
    <property type="term" value="F:O-acetylhomoserine aminocarboxypropyltransferase activity"/>
    <property type="evidence" value="ECO:0007669"/>
    <property type="project" value="TreeGrafter"/>
</dbReference>
<name>A0A1H5TKC7_XYLRU</name>
<dbReference type="GO" id="GO:0071269">
    <property type="term" value="P:L-homocysteine biosynthetic process"/>
    <property type="evidence" value="ECO:0007669"/>
    <property type="project" value="TreeGrafter"/>
</dbReference>
<dbReference type="InterPro" id="IPR000277">
    <property type="entry name" value="Cys/Met-Metab_PyrdxlP-dep_enz"/>
</dbReference>
<evidence type="ECO:0000256" key="6">
    <source>
        <dbReference type="RuleBase" id="RU362118"/>
    </source>
</evidence>
<dbReference type="PANTHER" id="PTHR43797">
    <property type="entry name" value="HOMOCYSTEINE/CYSTEINE SYNTHASE"/>
    <property type="match status" value="1"/>
</dbReference>
<evidence type="ECO:0000256" key="5">
    <source>
        <dbReference type="PIRSR" id="PIRSR001434-2"/>
    </source>
</evidence>
<dbReference type="Pfam" id="PF01053">
    <property type="entry name" value="Cys_Met_Meta_PP"/>
    <property type="match status" value="1"/>
</dbReference>
<dbReference type="Proteomes" id="UP000236735">
    <property type="component" value="Unassembled WGS sequence"/>
</dbReference>
<comment type="similarity">
    <text evidence="2 6">Belongs to the trans-sulfuration enzymes family.</text>
</comment>
<evidence type="ECO:0000313" key="7">
    <source>
        <dbReference type="EMBL" id="SEF62467.1"/>
    </source>
</evidence>
<dbReference type="GO" id="GO:0005737">
    <property type="term" value="C:cytoplasm"/>
    <property type="evidence" value="ECO:0007669"/>
    <property type="project" value="TreeGrafter"/>
</dbReference>
<dbReference type="InterPro" id="IPR006235">
    <property type="entry name" value="OAc-hSer/O-AcSer_sulfhydrylase"/>
</dbReference>
<dbReference type="GO" id="GO:0004124">
    <property type="term" value="F:cysteine synthase activity"/>
    <property type="evidence" value="ECO:0007669"/>
    <property type="project" value="TreeGrafter"/>
</dbReference>
<keyword evidence="3" id="KW-0808">Transferase</keyword>
<dbReference type="Gene3D" id="3.90.1150.10">
    <property type="entry name" value="Aspartate Aminotransferase, domain 1"/>
    <property type="match status" value="1"/>
</dbReference>
<evidence type="ECO:0000256" key="2">
    <source>
        <dbReference type="ARBA" id="ARBA00009077"/>
    </source>
</evidence>